<reference evidence="2 3" key="1">
    <citation type="journal article" date="2018" name="Sci. Data">
        <title>The draft genome sequence of cork oak.</title>
        <authorList>
            <person name="Ramos A.M."/>
            <person name="Usie A."/>
            <person name="Barbosa P."/>
            <person name="Barros P.M."/>
            <person name="Capote T."/>
            <person name="Chaves I."/>
            <person name="Simoes F."/>
            <person name="Abreu I."/>
            <person name="Carrasquinho I."/>
            <person name="Faro C."/>
            <person name="Guimaraes J.B."/>
            <person name="Mendonca D."/>
            <person name="Nobrega F."/>
            <person name="Rodrigues L."/>
            <person name="Saibo N.J.M."/>
            <person name="Varela M.C."/>
            <person name="Egas C."/>
            <person name="Matos J."/>
            <person name="Miguel C.M."/>
            <person name="Oliveira M.M."/>
            <person name="Ricardo C.P."/>
            <person name="Goncalves S."/>
        </authorList>
    </citation>
    <scope>NUCLEOTIDE SEQUENCE [LARGE SCALE GENOMIC DNA]</scope>
    <source>
        <strain evidence="3">cv. HL8</strain>
    </source>
</reference>
<keyword evidence="1" id="KW-0812">Transmembrane</keyword>
<evidence type="ECO:0000313" key="2">
    <source>
        <dbReference type="EMBL" id="KAK7854791.1"/>
    </source>
</evidence>
<name>A0AAW0LUE9_QUESU</name>
<sequence>MPLELSHNPHAKAFHVSQKGKLNSKSPKHLWVSNVYFIFFIPALKSLLSGRIIVLRLDLFVLCFYKLHFNARFVLQIS</sequence>
<protein>
    <submittedName>
        <fullName evidence="2">Uncharacterized protein</fullName>
    </submittedName>
</protein>
<dbReference type="EMBL" id="PKMF04000051">
    <property type="protein sequence ID" value="KAK7854791.1"/>
    <property type="molecule type" value="Genomic_DNA"/>
</dbReference>
<feature type="transmembrane region" description="Helical" evidence="1">
    <location>
        <begin position="30"/>
        <end position="48"/>
    </location>
</feature>
<evidence type="ECO:0000256" key="1">
    <source>
        <dbReference type="SAM" id="Phobius"/>
    </source>
</evidence>
<accession>A0AAW0LUE9</accession>
<evidence type="ECO:0000313" key="3">
    <source>
        <dbReference type="Proteomes" id="UP000237347"/>
    </source>
</evidence>
<organism evidence="2 3">
    <name type="scientific">Quercus suber</name>
    <name type="common">Cork oak</name>
    <dbReference type="NCBI Taxonomy" id="58331"/>
    <lineage>
        <taxon>Eukaryota</taxon>
        <taxon>Viridiplantae</taxon>
        <taxon>Streptophyta</taxon>
        <taxon>Embryophyta</taxon>
        <taxon>Tracheophyta</taxon>
        <taxon>Spermatophyta</taxon>
        <taxon>Magnoliopsida</taxon>
        <taxon>eudicotyledons</taxon>
        <taxon>Gunneridae</taxon>
        <taxon>Pentapetalae</taxon>
        <taxon>rosids</taxon>
        <taxon>fabids</taxon>
        <taxon>Fagales</taxon>
        <taxon>Fagaceae</taxon>
        <taxon>Quercus</taxon>
    </lineage>
</organism>
<dbReference type="AlphaFoldDB" id="A0AAW0LUE9"/>
<keyword evidence="1" id="KW-0472">Membrane</keyword>
<keyword evidence="3" id="KW-1185">Reference proteome</keyword>
<dbReference type="Proteomes" id="UP000237347">
    <property type="component" value="Unassembled WGS sequence"/>
</dbReference>
<keyword evidence="1" id="KW-1133">Transmembrane helix</keyword>
<gene>
    <name evidence="2" type="ORF">CFP56_030586</name>
</gene>
<dbReference type="Gramene" id="rna-CFP56_48875">
    <property type="protein sequence ID" value="cds-POE76278.1"/>
    <property type="gene ID" value="gene-CFP56_48875"/>
</dbReference>
<proteinExistence type="predicted"/>
<comment type="caution">
    <text evidence="2">The sequence shown here is derived from an EMBL/GenBank/DDBJ whole genome shotgun (WGS) entry which is preliminary data.</text>
</comment>